<evidence type="ECO:0000313" key="1">
    <source>
        <dbReference type="EMBL" id="RRT51510.1"/>
    </source>
</evidence>
<proteinExistence type="predicted"/>
<feature type="non-terminal residue" evidence="1">
    <location>
        <position position="1"/>
    </location>
</feature>
<dbReference type="Proteomes" id="UP000287651">
    <property type="component" value="Unassembled WGS sequence"/>
</dbReference>
<dbReference type="EMBL" id="AMZH03012183">
    <property type="protein sequence ID" value="RRT51510.1"/>
    <property type="molecule type" value="Genomic_DNA"/>
</dbReference>
<sequence length="110" mass="12178">GEGRRGGEQGKGDVDALWPPGGALAVLLPKEKQGRMAEPAFNGATKSVRDLCCRRVVRLALFPRPLPFVPQGPTPPYDDFCKVTSDLKKKKKKKKPFLLHSTTQPHYKLL</sequence>
<dbReference type="AlphaFoldDB" id="A0A426YIL7"/>
<accession>A0A426YIL7</accession>
<gene>
    <name evidence="1" type="ORF">B296_00034714</name>
</gene>
<organism evidence="1 2">
    <name type="scientific">Ensete ventricosum</name>
    <name type="common">Abyssinian banana</name>
    <name type="synonym">Musa ensete</name>
    <dbReference type="NCBI Taxonomy" id="4639"/>
    <lineage>
        <taxon>Eukaryota</taxon>
        <taxon>Viridiplantae</taxon>
        <taxon>Streptophyta</taxon>
        <taxon>Embryophyta</taxon>
        <taxon>Tracheophyta</taxon>
        <taxon>Spermatophyta</taxon>
        <taxon>Magnoliopsida</taxon>
        <taxon>Liliopsida</taxon>
        <taxon>Zingiberales</taxon>
        <taxon>Musaceae</taxon>
        <taxon>Ensete</taxon>
    </lineage>
</organism>
<protein>
    <submittedName>
        <fullName evidence="1">Uncharacterized protein</fullName>
    </submittedName>
</protein>
<name>A0A426YIL7_ENSVE</name>
<reference evidence="1 2" key="1">
    <citation type="journal article" date="2014" name="Agronomy (Basel)">
        <title>A Draft Genome Sequence for Ensete ventricosum, the Drought-Tolerant Tree Against Hunger.</title>
        <authorList>
            <person name="Harrison J."/>
            <person name="Moore K.A."/>
            <person name="Paszkiewicz K."/>
            <person name="Jones T."/>
            <person name="Grant M."/>
            <person name="Ambacheew D."/>
            <person name="Muzemil S."/>
            <person name="Studholme D.J."/>
        </authorList>
    </citation>
    <scope>NUCLEOTIDE SEQUENCE [LARGE SCALE GENOMIC DNA]</scope>
</reference>
<comment type="caution">
    <text evidence="1">The sequence shown here is derived from an EMBL/GenBank/DDBJ whole genome shotgun (WGS) entry which is preliminary data.</text>
</comment>
<evidence type="ECO:0000313" key="2">
    <source>
        <dbReference type="Proteomes" id="UP000287651"/>
    </source>
</evidence>